<protein>
    <recommendedName>
        <fullName evidence="1">Metallo-beta-lactamase domain-containing protein</fullName>
    </recommendedName>
</protein>
<dbReference type="InterPro" id="IPR001279">
    <property type="entry name" value="Metallo-B-lactamas"/>
</dbReference>
<dbReference type="InterPro" id="IPR050114">
    <property type="entry name" value="UPF0173_UPF0282_UlaG_hydrolase"/>
</dbReference>
<accession>A0ABQ1PGG9</accession>
<proteinExistence type="predicted"/>
<name>A0ABQ1PGG9_9MICC</name>
<evidence type="ECO:0000313" key="3">
    <source>
        <dbReference type="Proteomes" id="UP000597761"/>
    </source>
</evidence>
<organism evidence="2 3">
    <name type="scientific">Tersicoccus solisilvae</name>
    <dbReference type="NCBI Taxonomy" id="1882339"/>
    <lineage>
        <taxon>Bacteria</taxon>
        <taxon>Bacillati</taxon>
        <taxon>Actinomycetota</taxon>
        <taxon>Actinomycetes</taxon>
        <taxon>Micrococcales</taxon>
        <taxon>Micrococcaceae</taxon>
        <taxon>Tersicoccus</taxon>
    </lineage>
</organism>
<dbReference type="PANTHER" id="PTHR43546">
    <property type="entry name" value="UPF0173 METAL-DEPENDENT HYDROLASE MJ1163-RELATED"/>
    <property type="match status" value="1"/>
</dbReference>
<dbReference type="EMBL" id="BMJI01000018">
    <property type="protein sequence ID" value="GGC96785.1"/>
    <property type="molecule type" value="Genomic_DNA"/>
</dbReference>
<dbReference type="Proteomes" id="UP000597761">
    <property type="component" value="Unassembled WGS sequence"/>
</dbReference>
<feature type="domain" description="Metallo-beta-lactamase" evidence="1">
    <location>
        <begin position="15"/>
        <end position="179"/>
    </location>
</feature>
<dbReference type="SUPFAM" id="SSF56281">
    <property type="entry name" value="Metallo-hydrolase/oxidoreductase"/>
    <property type="match status" value="1"/>
</dbReference>
<reference evidence="3" key="1">
    <citation type="journal article" date="2019" name="Int. J. Syst. Evol. Microbiol.">
        <title>The Global Catalogue of Microorganisms (GCM) 10K type strain sequencing project: providing services to taxonomists for standard genome sequencing and annotation.</title>
        <authorList>
            <consortium name="The Broad Institute Genomics Platform"/>
            <consortium name="The Broad Institute Genome Sequencing Center for Infectious Disease"/>
            <person name="Wu L."/>
            <person name="Ma J."/>
        </authorList>
    </citation>
    <scope>NUCLEOTIDE SEQUENCE [LARGE SCALE GENOMIC DNA]</scope>
    <source>
        <strain evidence="3">CGMCC 1.15480</strain>
    </source>
</reference>
<sequence length="254" mass="27999">MEVLIMTRLALTRVTHSCHLLELGGLTILTDPWFSTREDYFPGERLAFTVDELPDLDAVVITHTHYDHCDFDAFQTYRDHAVPVVGPPSVGAVARDHGFTDVRELQPWQSTAVGDVTITAVPAAHGVEEITYVIGSPDIRLYFGGDTLLIPAITDLTEKVGPVEVALLPINGLKIRPMHELQVVMDAEDAARLAAILAPKLAIPHHYRFTSGEEGDRTITKSDRDPQLFVDAARRLAPDVEVRVTVPGERVEVP</sequence>
<gene>
    <name evidence="2" type="ORF">GCM10011512_24760</name>
</gene>
<dbReference type="Pfam" id="PF12706">
    <property type="entry name" value="Lactamase_B_2"/>
    <property type="match status" value="1"/>
</dbReference>
<evidence type="ECO:0000313" key="2">
    <source>
        <dbReference type="EMBL" id="GGC96785.1"/>
    </source>
</evidence>
<keyword evidence="3" id="KW-1185">Reference proteome</keyword>
<dbReference type="InterPro" id="IPR036866">
    <property type="entry name" value="RibonucZ/Hydroxyglut_hydro"/>
</dbReference>
<evidence type="ECO:0000259" key="1">
    <source>
        <dbReference type="SMART" id="SM00849"/>
    </source>
</evidence>
<dbReference type="SMART" id="SM00849">
    <property type="entry name" value="Lactamase_B"/>
    <property type="match status" value="1"/>
</dbReference>
<comment type="caution">
    <text evidence="2">The sequence shown here is derived from an EMBL/GenBank/DDBJ whole genome shotgun (WGS) entry which is preliminary data.</text>
</comment>
<dbReference type="Gene3D" id="3.60.15.10">
    <property type="entry name" value="Ribonuclease Z/Hydroxyacylglutathione hydrolase-like"/>
    <property type="match status" value="1"/>
</dbReference>
<dbReference type="PANTHER" id="PTHR43546:SF8">
    <property type="entry name" value="METALLO-BETA-LACTAMASE DOMAIN-CONTAINING PROTEIN"/>
    <property type="match status" value="1"/>
</dbReference>